<accession>A0A495VR13</accession>
<dbReference type="Proteomes" id="UP000282084">
    <property type="component" value="Unassembled WGS sequence"/>
</dbReference>
<name>A0A495VR13_9PSEU</name>
<evidence type="ECO:0000313" key="2">
    <source>
        <dbReference type="EMBL" id="RKT51714.1"/>
    </source>
</evidence>
<keyword evidence="1" id="KW-1133">Transmembrane helix</keyword>
<feature type="transmembrane region" description="Helical" evidence="1">
    <location>
        <begin position="120"/>
        <end position="139"/>
    </location>
</feature>
<feature type="transmembrane region" description="Helical" evidence="1">
    <location>
        <begin position="145"/>
        <end position="163"/>
    </location>
</feature>
<gene>
    <name evidence="2" type="ORF">C8E97_0198</name>
</gene>
<organism evidence="2 3">
    <name type="scientific">Saccharothrix australiensis</name>
    <dbReference type="NCBI Taxonomy" id="2072"/>
    <lineage>
        <taxon>Bacteria</taxon>
        <taxon>Bacillati</taxon>
        <taxon>Actinomycetota</taxon>
        <taxon>Actinomycetes</taxon>
        <taxon>Pseudonocardiales</taxon>
        <taxon>Pseudonocardiaceae</taxon>
        <taxon>Saccharothrix</taxon>
    </lineage>
</organism>
<reference evidence="2 3" key="1">
    <citation type="submission" date="2018-10" db="EMBL/GenBank/DDBJ databases">
        <title>Sequencing the genomes of 1000 actinobacteria strains.</title>
        <authorList>
            <person name="Klenk H.-P."/>
        </authorList>
    </citation>
    <scope>NUCLEOTIDE SEQUENCE [LARGE SCALE GENOMIC DNA]</scope>
    <source>
        <strain evidence="2 3">DSM 43800</strain>
    </source>
</reference>
<dbReference type="EMBL" id="RBXO01000001">
    <property type="protein sequence ID" value="RKT51714.1"/>
    <property type="molecule type" value="Genomic_DNA"/>
</dbReference>
<feature type="transmembrane region" description="Helical" evidence="1">
    <location>
        <begin position="94"/>
        <end position="113"/>
    </location>
</feature>
<dbReference type="RefSeq" id="WP_121000749.1">
    <property type="nucleotide sequence ID" value="NZ_RBXO01000001.1"/>
</dbReference>
<feature type="transmembrane region" description="Helical" evidence="1">
    <location>
        <begin position="44"/>
        <end position="66"/>
    </location>
</feature>
<keyword evidence="1" id="KW-0812">Transmembrane</keyword>
<protein>
    <submittedName>
        <fullName evidence="2">Uncharacterized protein</fullName>
    </submittedName>
</protein>
<dbReference type="AlphaFoldDB" id="A0A495VR13"/>
<evidence type="ECO:0000256" key="1">
    <source>
        <dbReference type="SAM" id="Phobius"/>
    </source>
</evidence>
<comment type="caution">
    <text evidence="2">The sequence shown here is derived from an EMBL/GenBank/DDBJ whole genome shotgun (WGS) entry which is preliminary data.</text>
</comment>
<keyword evidence="3" id="KW-1185">Reference proteome</keyword>
<keyword evidence="1" id="KW-0472">Membrane</keyword>
<proteinExistence type="predicted"/>
<sequence length="166" mass="17686">MTRRDEFLGGLHFDEDRDERVGPRAGVVRYEPVRPPPRRRARPGWHVLGVVVGALGIVVAAFAWGYGLGRLGHVEQVAQFGAALRFDVTRVRGLVALVLAGLVVGLVTVGRLSPAAPLTAGLLSLAAGVAWELGVFPVLPVFRPVFDGGAAVVVGVLLLVIAFRRR</sequence>
<dbReference type="OrthoDB" id="3695334at2"/>
<evidence type="ECO:0000313" key="3">
    <source>
        <dbReference type="Proteomes" id="UP000282084"/>
    </source>
</evidence>